<dbReference type="InterPro" id="IPR011989">
    <property type="entry name" value="ARM-like"/>
</dbReference>
<evidence type="ECO:0000256" key="8">
    <source>
        <dbReference type="SAM" id="MobiDB-lite"/>
    </source>
</evidence>
<dbReference type="AlphaFoldDB" id="A0A067TDZ7"/>
<feature type="region of interest" description="Disordered" evidence="8">
    <location>
        <begin position="1101"/>
        <end position="1125"/>
    </location>
</feature>
<evidence type="ECO:0000256" key="6">
    <source>
        <dbReference type="ARBA" id="ARBA00023067"/>
    </source>
</evidence>
<accession>A0A067TDZ7</accession>
<feature type="domain" description="Nuclear condensin complex subunit 3 C-terminal" evidence="9">
    <location>
        <begin position="596"/>
        <end position="886"/>
    </location>
</feature>
<evidence type="ECO:0000259" key="9">
    <source>
        <dbReference type="Pfam" id="PF12719"/>
    </source>
</evidence>
<comment type="similarity">
    <text evidence="2">Belongs to the CND3 (condensin subunit 3) family.</text>
</comment>
<reference evidence="11" key="1">
    <citation type="journal article" date="2014" name="Proc. Natl. Acad. Sci. U.S.A.">
        <title>Extensive sampling of basidiomycete genomes demonstrates inadequacy of the white-rot/brown-rot paradigm for wood decay fungi.</title>
        <authorList>
            <person name="Riley R."/>
            <person name="Salamov A.A."/>
            <person name="Brown D.W."/>
            <person name="Nagy L.G."/>
            <person name="Floudas D."/>
            <person name="Held B.W."/>
            <person name="Levasseur A."/>
            <person name="Lombard V."/>
            <person name="Morin E."/>
            <person name="Otillar R."/>
            <person name="Lindquist E.A."/>
            <person name="Sun H."/>
            <person name="LaButti K.M."/>
            <person name="Schmutz J."/>
            <person name="Jabbour D."/>
            <person name="Luo H."/>
            <person name="Baker S.E."/>
            <person name="Pisabarro A.G."/>
            <person name="Walton J.D."/>
            <person name="Blanchette R.A."/>
            <person name="Henrissat B."/>
            <person name="Martin F."/>
            <person name="Cullen D."/>
            <person name="Hibbett D.S."/>
            <person name="Grigoriev I.V."/>
        </authorList>
    </citation>
    <scope>NUCLEOTIDE SEQUENCE [LARGE SCALE GENOMIC DNA]</scope>
    <source>
        <strain evidence="11">CBS 339.88</strain>
    </source>
</reference>
<dbReference type="GO" id="GO:0000796">
    <property type="term" value="C:condensin complex"/>
    <property type="evidence" value="ECO:0007669"/>
    <property type="project" value="InterPro"/>
</dbReference>
<gene>
    <name evidence="10" type="ORF">GALMADRAFT_239313</name>
</gene>
<keyword evidence="6" id="KW-0226">DNA condensation</keyword>
<keyword evidence="5" id="KW-0498">Mitosis</keyword>
<keyword evidence="11" id="KW-1185">Reference proteome</keyword>
<dbReference type="GO" id="GO:0051301">
    <property type="term" value="P:cell division"/>
    <property type="evidence" value="ECO:0007669"/>
    <property type="project" value="UniProtKB-KW"/>
</dbReference>
<protein>
    <recommendedName>
        <fullName evidence="9">Nuclear condensin complex subunit 3 C-terminal domain-containing protein</fullName>
    </recommendedName>
</protein>
<dbReference type="PANTHER" id="PTHR14418">
    <property type="entry name" value="CONDENSIN COMPLEX SUBUNIT 3-RELATED"/>
    <property type="match status" value="1"/>
</dbReference>
<dbReference type="SUPFAM" id="SSF48371">
    <property type="entry name" value="ARM repeat"/>
    <property type="match status" value="1"/>
</dbReference>
<evidence type="ECO:0000256" key="3">
    <source>
        <dbReference type="ARBA" id="ARBA00022454"/>
    </source>
</evidence>
<name>A0A067TDZ7_GALM3</name>
<evidence type="ECO:0000256" key="7">
    <source>
        <dbReference type="ARBA" id="ARBA00023306"/>
    </source>
</evidence>
<evidence type="ECO:0000313" key="11">
    <source>
        <dbReference type="Proteomes" id="UP000027222"/>
    </source>
</evidence>
<dbReference type="InterPro" id="IPR025977">
    <property type="entry name" value="Cnd3_C"/>
</dbReference>
<dbReference type="Proteomes" id="UP000027222">
    <property type="component" value="Unassembled WGS sequence"/>
</dbReference>
<dbReference type="InterPro" id="IPR027165">
    <property type="entry name" value="CND3"/>
</dbReference>
<dbReference type="GO" id="GO:0007076">
    <property type="term" value="P:mitotic chromosome condensation"/>
    <property type="evidence" value="ECO:0007669"/>
    <property type="project" value="InterPro"/>
</dbReference>
<feature type="compositionally biased region" description="Acidic residues" evidence="8">
    <location>
        <begin position="1108"/>
        <end position="1125"/>
    </location>
</feature>
<evidence type="ECO:0000256" key="2">
    <source>
        <dbReference type="ARBA" id="ARBA00006533"/>
    </source>
</evidence>
<dbReference type="OrthoDB" id="27187at2759"/>
<keyword evidence="3" id="KW-0158">Chromosome</keyword>
<keyword evidence="7" id="KW-0131">Cell cycle</keyword>
<dbReference type="InterPro" id="IPR016024">
    <property type="entry name" value="ARM-type_fold"/>
</dbReference>
<feature type="compositionally biased region" description="Low complexity" evidence="8">
    <location>
        <begin position="981"/>
        <end position="993"/>
    </location>
</feature>
<dbReference type="Gene3D" id="1.25.10.10">
    <property type="entry name" value="Leucine-rich Repeat Variant"/>
    <property type="match status" value="1"/>
</dbReference>
<proteinExistence type="inferred from homology"/>
<keyword evidence="4" id="KW-0132">Cell division</keyword>
<organism evidence="10 11">
    <name type="scientific">Galerina marginata (strain CBS 339.88)</name>
    <dbReference type="NCBI Taxonomy" id="685588"/>
    <lineage>
        <taxon>Eukaryota</taxon>
        <taxon>Fungi</taxon>
        <taxon>Dikarya</taxon>
        <taxon>Basidiomycota</taxon>
        <taxon>Agaricomycotina</taxon>
        <taxon>Agaricomycetes</taxon>
        <taxon>Agaricomycetidae</taxon>
        <taxon>Agaricales</taxon>
        <taxon>Agaricineae</taxon>
        <taxon>Strophariaceae</taxon>
        <taxon>Galerina</taxon>
    </lineage>
</organism>
<dbReference type="EMBL" id="KL142370">
    <property type="protein sequence ID" value="KDR81425.1"/>
    <property type="molecule type" value="Genomic_DNA"/>
</dbReference>
<dbReference type="HOGENOM" id="CLU_004446_1_0_1"/>
<dbReference type="PANTHER" id="PTHR14418:SF5">
    <property type="entry name" value="CONDENSIN COMPLEX SUBUNIT 3"/>
    <property type="match status" value="1"/>
</dbReference>
<feature type="compositionally biased region" description="Basic residues" evidence="8">
    <location>
        <begin position="999"/>
        <end position="1009"/>
    </location>
</feature>
<dbReference type="GO" id="GO:0000793">
    <property type="term" value="C:condensed chromosome"/>
    <property type="evidence" value="ECO:0007669"/>
    <property type="project" value="TreeGrafter"/>
</dbReference>
<evidence type="ECO:0000256" key="5">
    <source>
        <dbReference type="ARBA" id="ARBA00022776"/>
    </source>
</evidence>
<sequence length="1125" mass="126575">MPGRTNETVPKEPDREDASLAIAHIFEQAQVSTANHRKNCVALHKLHCEFADYKELLNKGRLQKLTGERQFQALYEPLVMRVLPVKKGVPSADRVVKFVAGYIKFINEKAAEDTKEDSGSDDDNDDDDTTASRFTAHLLKLLLKGFIAKDKNVRYRVLQSIAEMISHLGQIDEDIYTSLRAALIDRIHDKESSIRSQAVISLAKLCVSEDPADLNGESSILDTLLDSLAHDPSSDVRRTVLLTIPINGQTLDAVLDRTRDTDATIRKIVYSGILATKTRGENEEDKNMIGPTHPRTLTIAQRELIVQNGLGDRDPSVRTAAGTLIATWVDVLEEAKDEDLDIKVEAHAKKSTIKFEDGILSLLTLFDFGEGTITEDALLSVFRTRVDIFNNIEFNGPYWANLTPEKAFLARVFVEHCKNNKDEARLEATLPVVTVIAFRIQEAYNSLDDLSILPGSDNDDERNQREDARIAKELVISELLKLAIHLDYSDEIGRRKTSQLVRDMLRTEALPENLMAPCLDVLRTLAPNERELIRLVVETIQELRDTASGEAEETEELKEFEAETSFEEPAGIPIPSKSVDDMSPEQKARIDRIDLRCLSLCIGMLERINSTFEENSTLDGMLKELILPAVQRKEPIFRERGLKSLGLCCLIARPLALQSIGFFIKHVPASSSVIKITLLQSLFDSFMVHENALFKNQENNLEVVTQFLLTHILEEEDPKVKAILCEGTSKLILSGMITSIEAVKTLIKTYLSPLTTGNQELRQCLSFFFQMYSYSSSDNQKRMANIFIHVFLDISEDRKEARESDAELEIIGSTQVTAMFVDWTDPLRLSEVINVQGAQNGKGADECVQLSMAEDILRLLFEKDLKVDIEKEDKKILCQLLNKLHIPDVVDDYRIRSLKLLMDTLRMRRPLRDSACNTAFTKFELTITKKFEKQLEGLTEADYRKLEELNELFEFLDSIIPLDDDELIDIPRKGKKRRSESITSTSTTSRSVSPLPRKERYRPKSKRARLSASDGGDDNPRERGTPPPTAAPTRRLPKRAAATRKPVQVVVISSDSEGEGTPSTSRITGARSRLSMKKEEAVIDQQIDDLLASNATSDLSEIPYDSIMDPDSEEEEEVNDLLAED</sequence>
<feature type="region of interest" description="Disordered" evidence="8">
    <location>
        <begin position="973"/>
        <end position="1047"/>
    </location>
</feature>
<comment type="subcellular location">
    <subcellularLocation>
        <location evidence="1">Chromosome</location>
    </subcellularLocation>
</comment>
<dbReference type="STRING" id="685588.A0A067TDZ7"/>
<evidence type="ECO:0000256" key="4">
    <source>
        <dbReference type="ARBA" id="ARBA00022618"/>
    </source>
</evidence>
<dbReference type="Pfam" id="PF12719">
    <property type="entry name" value="Cnd3"/>
    <property type="match status" value="1"/>
</dbReference>
<evidence type="ECO:0000313" key="10">
    <source>
        <dbReference type="EMBL" id="KDR81425.1"/>
    </source>
</evidence>
<evidence type="ECO:0000256" key="1">
    <source>
        <dbReference type="ARBA" id="ARBA00004286"/>
    </source>
</evidence>